<dbReference type="SUPFAM" id="SSF55797">
    <property type="entry name" value="PR-1-like"/>
    <property type="match status" value="1"/>
</dbReference>
<dbReference type="CDD" id="cd05379">
    <property type="entry name" value="CAP_bacterial"/>
    <property type="match status" value="1"/>
</dbReference>
<feature type="signal peptide" evidence="1">
    <location>
        <begin position="1"/>
        <end position="20"/>
    </location>
</feature>
<dbReference type="HOGENOM" id="CLU_654960_0_0_0"/>
<feature type="chain" id="PRO_5003225140" description="SCP domain-containing protein" evidence="1">
    <location>
        <begin position="21"/>
        <end position="419"/>
    </location>
</feature>
<gene>
    <name evidence="3" type="ordered locus">ANT_21430</name>
</gene>
<dbReference type="Proteomes" id="UP000008922">
    <property type="component" value="Chromosome"/>
</dbReference>
<evidence type="ECO:0000313" key="4">
    <source>
        <dbReference type="Proteomes" id="UP000008922"/>
    </source>
</evidence>
<evidence type="ECO:0000259" key="2">
    <source>
        <dbReference type="Pfam" id="PF00188"/>
    </source>
</evidence>
<reference evidence="3 4" key="1">
    <citation type="submission" date="2010-12" db="EMBL/GenBank/DDBJ databases">
        <title>Whole genome sequence of Anaerolinea thermophila UNI-1.</title>
        <authorList>
            <person name="Narita-Yamada S."/>
            <person name="Kishi E."/>
            <person name="Watanabe Y."/>
            <person name="Takasaki K."/>
            <person name="Ankai A."/>
            <person name="Oguchi A."/>
            <person name="Fukui S."/>
            <person name="Takahashi M."/>
            <person name="Yashiro I."/>
            <person name="Hosoyama A."/>
            <person name="Sekiguchi Y."/>
            <person name="Hanada S."/>
            <person name="Fujita N."/>
        </authorList>
    </citation>
    <scope>NUCLEOTIDE SEQUENCE [LARGE SCALE GENOMIC DNA]</scope>
    <source>
        <strain evidence="4">DSM 14523 / JCM 11388 / NBRC 100420 / UNI-1</strain>
    </source>
</reference>
<keyword evidence="4" id="KW-1185">Reference proteome</keyword>
<dbReference type="Gene3D" id="3.40.33.10">
    <property type="entry name" value="CAP"/>
    <property type="match status" value="1"/>
</dbReference>
<evidence type="ECO:0000313" key="3">
    <source>
        <dbReference type="EMBL" id="BAJ64169.1"/>
    </source>
</evidence>
<dbReference type="Pfam" id="PF00188">
    <property type="entry name" value="CAP"/>
    <property type="match status" value="1"/>
</dbReference>
<dbReference type="InParanoid" id="E8MXT8"/>
<feature type="domain" description="SCP" evidence="2">
    <location>
        <begin position="147"/>
        <end position="249"/>
    </location>
</feature>
<dbReference type="EMBL" id="AP012029">
    <property type="protein sequence ID" value="BAJ64169.1"/>
    <property type="molecule type" value="Genomic_DNA"/>
</dbReference>
<dbReference type="eggNOG" id="COG2340">
    <property type="taxonomic scope" value="Bacteria"/>
</dbReference>
<dbReference type="AlphaFoldDB" id="E8MXT8"/>
<organism evidence="3 4">
    <name type="scientific">Anaerolinea thermophila (strain DSM 14523 / JCM 11388 / NBRC 100420 / UNI-1)</name>
    <dbReference type="NCBI Taxonomy" id="926569"/>
    <lineage>
        <taxon>Bacteria</taxon>
        <taxon>Bacillati</taxon>
        <taxon>Chloroflexota</taxon>
        <taxon>Anaerolineae</taxon>
        <taxon>Anaerolineales</taxon>
        <taxon>Anaerolineaceae</taxon>
        <taxon>Anaerolinea</taxon>
    </lineage>
</organism>
<accession>E8MXT8</accession>
<dbReference type="STRING" id="926569.ANT_21430"/>
<sequence>MKRALLVVLQMAFLVLPVQAQSLPWVEMWVTVRDGVTGVVLADAQVENPLCEGLPADACTRYGVWNAERQAFILKIPRLEPYEVVVSKDGYETQVRSGTAVDAVTTWDVRLFPAQAGATFRVYLPLIMSSGTPLPPPVYDPVAAVGRLNWWRSLAGLPAVSGNLELHSACRAHARWMVNNGIAAHTEDPELPGYTIEGDACGQAANLAFGVDVFPGDEQAVDAMMASPFHALNALDGRLVEVGFGSARLETVWSGSYSAAALDVFHGQDWSLVPAPTTFPKDNGTLPVLSYNGLAQPDPLTACPGYTAPTGAALLAMYLPYPPGTIASTTLQQGSTLLEHCVIHGWSYHNPNRDLELQGRSALAERGALMIIPRLPLQAGKTYTMRVTWAGSQEVRWTFTTATEPLDILPLRVLLPHGD</sequence>
<dbReference type="InterPro" id="IPR035940">
    <property type="entry name" value="CAP_sf"/>
</dbReference>
<dbReference type="OrthoDB" id="161972at2"/>
<name>E8MXT8_ANATU</name>
<evidence type="ECO:0000256" key="1">
    <source>
        <dbReference type="SAM" id="SignalP"/>
    </source>
</evidence>
<proteinExistence type="predicted"/>
<keyword evidence="1" id="KW-0732">Signal</keyword>
<dbReference type="InterPro" id="IPR014044">
    <property type="entry name" value="CAP_dom"/>
</dbReference>
<dbReference type="KEGG" id="atm:ANT_21430"/>
<protein>
    <recommendedName>
        <fullName evidence="2">SCP domain-containing protein</fullName>
    </recommendedName>
</protein>